<protein>
    <submittedName>
        <fullName evidence="2">Uncharacterized protein DUF4252</fullName>
    </submittedName>
</protein>
<dbReference type="AlphaFoldDB" id="A0A2V3PMI0"/>
<dbReference type="RefSeq" id="WP_110311972.1">
    <property type="nucleotide sequence ID" value="NZ_QICL01000027.1"/>
</dbReference>
<comment type="caution">
    <text evidence="2">The sequence shown here is derived from an EMBL/GenBank/DDBJ whole genome shotgun (WGS) entry which is preliminary data.</text>
</comment>
<accession>A0A2V3PMI0</accession>
<name>A0A2V3PMI0_9BACT</name>
<dbReference type="Proteomes" id="UP000247973">
    <property type="component" value="Unassembled WGS sequence"/>
</dbReference>
<dbReference type="EMBL" id="QICL01000027">
    <property type="protein sequence ID" value="PXV61039.1"/>
    <property type="molecule type" value="Genomic_DNA"/>
</dbReference>
<sequence>MKRLIILILTTISTISLSKAQSEVKINMDDLQAEIFSELAKIPPSIPAIDLDMDAMKVEITESLANMEHQLNWVDLGNLDNLSNLGNLDFQNITASTPQPSINIVVSDTNQGNTYAYVKSETSNGENNLTYSYTINETPQNNDGLFSTLSNIKGVQVVYISKSMLGMMPNMNMPGVDIGNIAGKLESLEIYTAEEDLASKRLTSASEGLLKGGNYETLMLIKDEDSKTAFYVKKDKSNQGSEMLMITQDGTDATIIRFLGNFSIQDIKNIANKGNNMHINTSVNTSTRLSEAELNRRIKEAQKRNEEAQKIAEDAQRRALEAQKRAEEQAERAEERTKRAEERIRRAEERAREAEVKARKAN</sequence>
<reference evidence="2 3" key="1">
    <citation type="submission" date="2018-03" db="EMBL/GenBank/DDBJ databases">
        <title>Genomic Encyclopedia of Archaeal and Bacterial Type Strains, Phase II (KMG-II): from individual species to whole genera.</title>
        <authorList>
            <person name="Goeker M."/>
        </authorList>
    </citation>
    <scope>NUCLEOTIDE SEQUENCE [LARGE SCALE GENOMIC DNA]</scope>
    <source>
        <strain evidence="2 3">DSM 100214</strain>
    </source>
</reference>
<evidence type="ECO:0000313" key="2">
    <source>
        <dbReference type="EMBL" id="PXV61039.1"/>
    </source>
</evidence>
<evidence type="ECO:0000256" key="1">
    <source>
        <dbReference type="SAM" id="MobiDB-lite"/>
    </source>
</evidence>
<gene>
    <name evidence="2" type="ORF">CLV62_12738</name>
</gene>
<feature type="region of interest" description="Disordered" evidence="1">
    <location>
        <begin position="302"/>
        <end position="362"/>
    </location>
</feature>
<proteinExistence type="predicted"/>
<keyword evidence="3" id="KW-1185">Reference proteome</keyword>
<dbReference type="OrthoDB" id="705638at2"/>
<dbReference type="InterPro" id="IPR025348">
    <property type="entry name" value="DUF4252"/>
</dbReference>
<evidence type="ECO:0000313" key="3">
    <source>
        <dbReference type="Proteomes" id="UP000247973"/>
    </source>
</evidence>
<dbReference type="Pfam" id="PF14060">
    <property type="entry name" value="DUF4252"/>
    <property type="match status" value="1"/>
</dbReference>
<organism evidence="2 3">
    <name type="scientific">Dysgonomonas alginatilytica</name>
    <dbReference type="NCBI Taxonomy" id="1605892"/>
    <lineage>
        <taxon>Bacteria</taxon>
        <taxon>Pseudomonadati</taxon>
        <taxon>Bacteroidota</taxon>
        <taxon>Bacteroidia</taxon>
        <taxon>Bacteroidales</taxon>
        <taxon>Dysgonomonadaceae</taxon>
        <taxon>Dysgonomonas</taxon>
    </lineage>
</organism>